<reference evidence="1 2" key="1">
    <citation type="journal article" date="2014" name="Genome Announc.">
        <title>Complete Genome Sequence of Neisseria meningitidis Serogroup A Strain NMA510612, Isolated from a Patient with Bacterial Meningitis in China.</title>
        <authorList>
            <person name="Zhang Y."/>
            <person name="Yang J."/>
            <person name="Xu L."/>
            <person name="Zhu Y."/>
            <person name="Liu B."/>
            <person name="Shao Z."/>
            <person name="Zhang X."/>
            <person name="Jin Q."/>
        </authorList>
    </citation>
    <scope>NUCLEOTIDE SEQUENCE [LARGE SCALE GENOMIC DNA]</scope>
    <source>
        <strain evidence="2">NMA510612</strain>
    </source>
</reference>
<dbReference type="AlphaFoldDB" id="X5ENM6"/>
<keyword evidence="1" id="KW-0808">Transferase</keyword>
<gene>
    <name evidence="1" type="ORF">NMA510612_0748</name>
</gene>
<evidence type="ECO:0000313" key="1">
    <source>
        <dbReference type="EMBL" id="AHW75051.1"/>
    </source>
</evidence>
<dbReference type="KEGG" id="nmx:NMA510612_0748"/>
<dbReference type="GO" id="GO:0016301">
    <property type="term" value="F:kinase activity"/>
    <property type="evidence" value="ECO:0007669"/>
    <property type="project" value="UniProtKB-KW"/>
</dbReference>
<accession>X5ENM6</accession>
<protein>
    <submittedName>
        <fullName evidence="1">Sensor histidine kinase</fullName>
    </submittedName>
</protein>
<sequence>MFLRVGGFDCQRNKEIGLPIKPVAKKYGGHLELTDSRRFGHGLLIRALLDKETLK</sequence>
<name>X5ENM6_NEIME</name>
<evidence type="ECO:0000313" key="2">
    <source>
        <dbReference type="Proteomes" id="UP000023582"/>
    </source>
</evidence>
<keyword evidence="1" id="KW-0418">Kinase</keyword>
<organism evidence="1 2">
    <name type="scientific">Neisseria meningitidis</name>
    <dbReference type="NCBI Taxonomy" id="487"/>
    <lineage>
        <taxon>Bacteria</taxon>
        <taxon>Pseudomonadati</taxon>
        <taxon>Pseudomonadota</taxon>
        <taxon>Betaproteobacteria</taxon>
        <taxon>Neisseriales</taxon>
        <taxon>Neisseriaceae</taxon>
        <taxon>Neisseria</taxon>
    </lineage>
</organism>
<dbReference type="PATRIC" id="fig|487.517.peg.750"/>
<dbReference type="EMBL" id="CP007524">
    <property type="protein sequence ID" value="AHW75051.1"/>
    <property type="molecule type" value="Genomic_DNA"/>
</dbReference>
<dbReference type="Proteomes" id="UP000023582">
    <property type="component" value="Chromosome"/>
</dbReference>
<reference evidence="2" key="2">
    <citation type="submission" date="2014-02" db="EMBL/GenBank/DDBJ databases">
        <title>Complete Genome Sequence of Neisseria meningitides, serogroup A strain 510612.</title>
        <authorList>
            <person name="Zhang X."/>
            <person name="Zhang Y."/>
            <person name="Yang J."/>
            <person name="Zhu Y."/>
            <person name="Jin Q."/>
        </authorList>
    </citation>
    <scope>NUCLEOTIDE SEQUENCE</scope>
    <source>
        <strain evidence="2">NMA510612</strain>
    </source>
</reference>
<proteinExistence type="predicted"/>